<dbReference type="InterPro" id="IPR036206">
    <property type="entry name" value="ThiamineP_synth_sf"/>
</dbReference>
<comment type="function">
    <text evidence="1 11">Condenses 4-methyl-5-(beta-hydroxyethyl)thiazole monophosphate (THZ-P) and 2-methyl-4-amino-5-hydroxymethyl pyrimidine pyrophosphate (HMP-PP) to form thiamine monophosphate (TMP).</text>
</comment>
<dbReference type="UniPathway" id="UPA00060">
    <property type="reaction ID" value="UER00141"/>
</dbReference>
<proteinExistence type="inferred from homology"/>
<dbReference type="Proteomes" id="UP000016943">
    <property type="component" value="Chromosome"/>
</dbReference>
<dbReference type="Gene3D" id="3.20.20.10">
    <property type="entry name" value="Alanine racemase"/>
    <property type="match status" value="1"/>
</dbReference>
<comment type="catalytic activity">
    <reaction evidence="10 11">
        <text>2-[(2R,5Z)-2-carboxy-4-methylthiazol-5(2H)-ylidene]ethyl phosphate + 4-amino-2-methyl-5-(diphosphooxymethyl)pyrimidine + 2 H(+) = thiamine phosphate + CO2 + diphosphate</text>
        <dbReference type="Rhea" id="RHEA:47844"/>
        <dbReference type="ChEBI" id="CHEBI:15378"/>
        <dbReference type="ChEBI" id="CHEBI:16526"/>
        <dbReference type="ChEBI" id="CHEBI:33019"/>
        <dbReference type="ChEBI" id="CHEBI:37575"/>
        <dbReference type="ChEBI" id="CHEBI:57841"/>
        <dbReference type="ChEBI" id="CHEBI:62899"/>
        <dbReference type="EC" id="2.5.1.3"/>
    </reaction>
</comment>
<dbReference type="HOGENOM" id="CLU_595446_0_0_11"/>
<evidence type="ECO:0000256" key="4">
    <source>
        <dbReference type="ARBA" id="ARBA00022723"/>
    </source>
</evidence>
<feature type="domain" description="Alanine racemase N-terminal" evidence="13">
    <location>
        <begin position="233"/>
        <end position="454"/>
    </location>
</feature>
<feature type="modified residue" description="N6-(pyridoxal phosphate)lysine" evidence="12">
    <location>
        <position position="258"/>
    </location>
</feature>
<comment type="caution">
    <text evidence="11">Lacks conserved residue(s) required for the propagation of feature annotation.</text>
</comment>
<accession>U3GY30</accession>
<dbReference type="InterPro" id="IPR022998">
    <property type="entry name" value="ThiamineP_synth_TenI"/>
</dbReference>
<keyword evidence="6 12" id="KW-0663">Pyridoxal phosphate</keyword>
<evidence type="ECO:0000256" key="5">
    <source>
        <dbReference type="ARBA" id="ARBA00022842"/>
    </source>
</evidence>
<sequence>MTSFSTPRFDPSALSVYLVTSGDDAHTVDTAAACARGGAGMIQVRLKNCDARAYTDLVVRVADAVHEANPSARVLVDDRVDVAYAARFRGAEVHGVHIGQSDIDPLAARALLGPDAIIGLTTGTLELVQQAQAFHSQHPGVLDYVGAGPFRPTPTKDSGRSPLGLEGYGPLVAATDLPIVAIGDVTPNDVEALAGMGVAGCAMVRSLMQAEDPEAITRQAVHDFRVGHLRHQLAAIKKKINDAAGPRASQVRVLPVSKTYPSDVLVAAMDAGMECFGENRPQELRDKAQDCAEQDRHPHWVAIGQLQRNKAKYVAQWADEFQALDSLELAAELNKQLERFGRTLKVMIQVNSSGETQKSGVFPADVAPLLDALREFDRLEVIGMMTVAANRALAGDAATAACFQRMQSLQQSLLDQGYSEVQELSMGMSDDFDLALAHGATCVRIGSAIFGSRPTPRPS</sequence>
<dbReference type="eggNOG" id="COG0352">
    <property type="taxonomic scope" value="Bacteria"/>
</dbReference>
<dbReference type="NCBIfam" id="NF000740">
    <property type="entry name" value="PRK00043.3-4"/>
    <property type="match status" value="1"/>
</dbReference>
<keyword evidence="5 11" id="KW-0460">Magnesium</keyword>
<dbReference type="KEGG" id="caz:CARG_04610"/>
<dbReference type="STRING" id="1348662.CARG_04610"/>
<feature type="domain" description="Thiamine phosphate synthase/TenI" evidence="14">
    <location>
        <begin position="16"/>
        <end position="206"/>
    </location>
</feature>
<keyword evidence="4 11" id="KW-0479">Metal-binding</keyword>
<dbReference type="AlphaFoldDB" id="U3GY30"/>
<evidence type="ECO:0000256" key="12">
    <source>
        <dbReference type="HAMAP-Rule" id="MF_02087"/>
    </source>
</evidence>
<feature type="binding site" evidence="11">
    <location>
        <position position="102"/>
    </location>
    <ligand>
        <name>Mg(2+)</name>
        <dbReference type="ChEBI" id="CHEBI:18420"/>
    </ligand>
</feature>
<dbReference type="NCBIfam" id="TIGR00044">
    <property type="entry name" value="YggS family pyridoxal phosphate-dependent enzyme"/>
    <property type="match status" value="1"/>
</dbReference>
<organism evidence="15 16">
    <name type="scientific">Corynebacterium argentoratense DSM 44202</name>
    <dbReference type="NCBI Taxonomy" id="1348662"/>
    <lineage>
        <taxon>Bacteria</taxon>
        <taxon>Bacillati</taxon>
        <taxon>Actinomycetota</taxon>
        <taxon>Actinomycetes</taxon>
        <taxon>Mycobacteriales</taxon>
        <taxon>Corynebacteriaceae</taxon>
        <taxon>Corynebacterium</taxon>
    </lineage>
</organism>
<dbReference type="SUPFAM" id="SSF51391">
    <property type="entry name" value="Thiamin phosphate synthase"/>
    <property type="match status" value="1"/>
</dbReference>
<dbReference type="eggNOG" id="COG0325">
    <property type="taxonomic scope" value="Bacteria"/>
</dbReference>
<evidence type="ECO:0000256" key="3">
    <source>
        <dbReference type="ARBA" id="ARBA00022679"/>
    </source>
</evidence>
<comment type="pathway">
    <text evidence="2 11">Cofactor biosynthesis; thiamine diphosphate biosynthesis; thiamine phosphate from 4-amino-2-methyl-5-diphosphomethylpyrimidine and 4-methyl-5-(2-phosphoethyl)-thiazole: step 1/1.</text>
</comment>
<gene>
    <name evidence="11" type="primary">thiE</name>
    <name evidence="15" type="ORF">CARG_04610</name>
</gene>
<evidence type="ECO:0000256" key="10">
    <source>
        <dbReference type="ARBA" id="ARBA00047883"/>
    </source>
</evidence>
<dbReference type="HAMAP" id="MF_02087">
    <property type="entry name" value="PLP_homeostasis"/>
    <property type="match status" value="1"/>
</dbReference>
<keyword evidence="3 11" id="KW-0808">Transferase</keyword>
<feature type="binding site" evidence="11">
    <location>
        <position position="156"/>
    </location>
    <ligand>
        <name>4-amino-2-methyl-5-(diphosphooxymethyl)pyrimidine</name>
        <dbReference type="ChEBI" id="CHEBI:57841"/>
    </ligand>
</feature>
<evidence type="ECO:0000256" key="9">
    <source>
        <dbReference type="ARBA" id="ARBA00047851"/>
    </source>
</evidence>
<dbReference type="InterPro" id="IPR013785">
    <property type="entry name" value="Aldolase_TIM"/>
</dbReference>
<comment type="similarity">
    <text evidence="11">Belongs to the thiamine-phosphate synthase family.</text>
</comment>
<evidence type="ECO:0000259" key="13">
    <source>
        <dbReference type="Pfam" id="PF01168"/>
    </source>
</evidence>
<dbReference type="SUPFAM" id="SSF51419">
    <property type="entry name" value="PLP-binding barrel"/>
    <property type="match status" value="1"/>
</dbReference>
<evidence type="ECO:0000313" key="16">
    <source>
        <dbReference type="Proteomes" id="UP000016943"/>
    </source>
</evidence>
<feature type="binding site" evidence="11">
    <location>
        <position position="121"/>
    </location>
    <ligand>
        <name>4-amino-2-methyl-5-(diphosphooxymethyl)pyrimidine</name>
        <dbReference type="ChEBI" id="CHEBI:57841"/>
    </ligand>
</feature>
<dbReference type="GO" id="GO:0030170">
    <property type="term" value="F:pyridoxal phosphate binding"/>
    <property type="evidence" value="ECO:0007669"/>
    <property type="project" value="UniProtKB-UniRule"/>
</dbReference>
<dbReference type="CDD" id="cd00564">
    <property type="entry name" value="TMP_TenI"/>
    <property type="match status" value="1"/>
</dbReference>
<dbReference type="CDD" id="cd00635">
    <property type="entry name" value="PLPDE_III_YBL036c_like"/>
    <property type="match status" value="1"/>
</dbReference>
<dbReference type="InterPro" id="IPR011078">
    <property type="entry name" value="PyrdxlP_homeostasis"/>
</dbReference>
<reference evidence="15 16" key="1">
    <citation type="journal article" date="2013" name="Genome Announc.">
        <title>Whole-Genome Sequence of the Clinical Strain Corynebacterium argentoratense DSM 44202, Isolated from a Human Throat Specimen.</title>
        <authorList>
            <person name="Bomholt C."/>
            <person name="Glaub A."/>
            <person name="Gravermann K."/>
            <person name="Albersmeier A."/>
            <person name="Brinkrolf K."/>
            <person name="Ruckert C."/>
            <person name="Tauch A."/>
        </authorList>
    </citation>
    <scope>NUCLEOTIDE SEQUENCE [LARGE SCALE GENOMIC DNA]</scope>
    <source>
        <strain evidence="15">DSM 44202</strain>
    </source>
</reference>
<comment type="catalytic activity">
    <reaction evidence="9 11">
        <text>2-(2-carboxy-4-methylthiazol-5-yl)ethyl phosphate + 4-amino-2-methyl-5-(diphosphooxymethyl)pyrimidine + 2 H(+) = thiamine phosphate + CO2 + diphosphate</text>
        <dbReference type="Rhea" id="RHEA:47848"/>
        <dbReference type="ChEBI" id="CHEBI:15378"/>
        <dbReference type="ChEBI" id="CHEBI:16526"/>
        <dbReference type="ChEBI" id="CHEBI:33019"/>
        <dbReference type="ChEBI" id="CHEBI:37575"/>
        <dbReference type="ChEBI" id="CHEBI:57841"/>
        <dbReference type="ChEBI" id="CHEBI:62890"/>
        <dbReference type="EC" id="2.5.1.3"/>
    </reaction>
</comment>
<comment type="cofactor">
    <cofactor evidence="11">
        <name>Mg(2+)</name>
        <dbReference type="ChEBI" id="CHEBI:18420"/>
    </cofactor>
    <text evidence="11">Binds 1 Mg(2+) ion per subunit.</text>
</comment>
<name>U3GY30_9CORY</name>
<comment type="function">
    <text evidence="12">Pyridoxal 5'-phosphate (PLP)-binding protein, which is involved in PLP homeostasis.</text>
</comment>
<dbReference type="InterPro" id="IPR001608">
    <property type="entry name" value="Ala_racemase_N"/>
</dbReference>
<evidence type="ECO:0000256" key="1">
    <source>
        <dbReference type="ARBA" id="ARBA00003814"/>
    </source>
</evidence>
<dbReference type="Pfam" id="PF02581">
    <property type="entry name" value="TMP-TENI"/>
    <property type="match status" value="1"/>
</dbReference>
<comment type="catalytic activity">
    <reaction evidence="8 11">
        <text>4-methyl-5-(2-phosphooxyethyl)-thiazole + 4-amino-2-methyl-5-(diphosphooxymethyl)pyrimidine + H(+) = thiamine phosphate + diphosphate</text>
        <dbReference type="Rhea" id="RHEA:22328"/>
        <dbReference type="ChEBI" id="CHEBI:15378"/>
        <dbReference type="ChEBI" id="CHEBI:33019"/>
        <dbReference type="ChEBI" id="CHEBI:37575"/>
        <dbReference type="ChEBI" id="CHEBI:57841"/>
        <dbReference type="ChEBI" id="CHEBI:58296"/>
        <dbReference type="EC" id="2.5.1.3"/>
    </reaction>
</comment>
<dbReference type="Gene3D" id="3.20.20.70">
    <property type="entry name" value="Aldolase class I"/>
    <property type="match status" value="1"/>
</dbReference>
<comment type="similarity">
    <text evidence="12">Belongs to the pyridoxal phosphate-binding protein YggS/PROSC family.</text>
</comment>
<dbReference type="GO" id="GO:0000287">
    <property type="term" value="F:magnesium ion binding"/>
    <property type="evidence" value="ECO:0007669"/>
    <property type="project" value="UniProtKB-UniRule"/>
</dbReference>
<dbReference type="EC" id="2.5.1.3" evidence="11"/>
<evidence type="ECO:0000256" key="8">
    <source>
        <dbReference type="ARBA" id="ARBA00047334"/>
    </source>
</evidence>
<keyword evidence="16" id="KW-1185">Reference proteome</keyword>
<evidence type="ECO:0000259" key="14">
    <source>
        <dbReference type="Pfam" id="PF02581"/>
    </source>
</evidence>
<dbReference type="InterPro" id="IPR034291">
    <property type="entry name" value="TMP_synthase"/>
</dbReference>
<dbReference type="Pfam" id="PF01168">
    <property type="entry name" value="Ala_racemase_N"/>
    <property type="match status" value="1"/>
</dbReference>
<dbReference type="PATRIC" id="fig|1348662.3.peg.906"/>
<dbReference type="GO" id="GO:0009229">
    <property type="term" value="P:thiamine diphosphate biosynthetic process"/>
    <property type="evidence" value="ECO:0007669"/>
    <property type="project" value="UniProtKB-UniRule"/>
</dbReference>
<dbReference type="PANTHER" id="PTHR10146">
    <property type="entry name" value="PROLINE SYNTHETASE CO-TRANSCRIBED BACTERIAL HOMOLOG PROTEIN"/>
    <property type="match status" value="1"/>
</dbReference>
<dbReference type="HAMAP" id="MF_00097">
    <property type="entry name" value="TMP_synthase"/>
    <property type="match status" value="1"/>
</dbReference>
<keyword evidence="7 11" id="KW-0784">Thiamine biosynthesis</keyword>
<dbReference type="PANTHER" id="PTHR10146:SF14">
    <property type="entry name" value="PYRIDOXAL PHOSPHATE HOMEOSTASIS PROTEIN"/>
    <property type="match status" value="1"/>
</dbReference>
<feature type="binding site" evidence="11">
    <location>
        <position position="77"/>
    </location>
    <ligand>
        <name>4-amino-2-methyl-5-(diphosphooxymethyl)pyrimidine</name>
        <dbReference type="ChEBI" id="CHEBI:57841"/>
    </ligand>
</feature>
<dbReference type="GO" id="GO:0009228">
    <property type="term" value="P:thiamine biosynthetic process"/>
    <property type="evidence" value="ECO:0007669"/>
    <property type="project" value="UniProtKB-KW"/>
</dbReference>
<feature type="binding site" evidence="11">
    <location>
        <begin position="43"/>
        <end position="47"/>
    </location>
    <ligand>
        <name>4-amino-2-methyl-5-(diphosphooxymethyl)pyrimidine</name>
        <dbReference type="ChEBI" id="CHEBI:57841"/>
    </ligand>
</feature>
<evidence type="ECO:0000256" key="6">
    <source>
        <dbReference type="ARBA" id="ARBA00022898"/>
    </source>
</evidence>
<evidence type="ECO:0000313" key="15">
    <source>
        <dbReference type="EMBL" id="AGU15061.1"/>
    </source>
</evidence>
<evidence type="ECO:0000256" key="2">
    <source>
        <dbReference type="ARBA" id="ARBA00005165"/>
    </source>
</evidence>
<protein>
    <recommendedName>
        <fullName evidence="11 12">Multifunctional fusion protein</fullName>
    </recommendedName>
    <domain>
        <recommendedName>
            <fullName evidence="11">Thiamine-phosphate synthase</fullName>
            <shortName evidence="11">TP synthase</shortName>
            <shortName evidence="11">TPS</shortName>
            <ecNumber evidence="11">2.5.1.3</ecNumber>
        </recommendedName>
        <alternativeName>
            <fullName evidence="11">Thiamine-phosphate pyrophosphorylase</fullName>
            <shortName evidence="11">TMP pyrophosphorylase</shortName>
            <shortName evidence="11">TMP-PPase</shortName>
        </alternativeName>
    </domain>
    <domain>
        <recommendedName>
            <fullName evidence="12">Pyridoxal phosphate homeostasis protein</fullName>
            <shortName evidence="12">PLP homeostasis protein</shortName>
        </recommendedName>
    </domain>
</protein>
<dbReference type="InterPro" id="IPR029066">
    <property type="entry name" value="PLP-binding_barrel"/>
</dbReference>
<feature type="binding site" evidence="11">
    <location>
        <position position="78"/>
    </location>
    <ligand>
        <name>Mg(2+)</name>
        <dbReference type="ChEBI" id="CHEBI:18420"/>
    </ligand>
</feature>
<evidence type="ECO:0000256" key="7">
    <source>
        <dbReference type="ARBA" id="ARBA00022977"/>
    </source>
</evidence>
<dbReference type="EMBL" id="CP006365">
    <property type="protein sequence ID" value="AGU15061.1"/>
    <property type="molecule type" value="Genomic_DNA"/>
</dbReference>
<evidence type="ECO:0000256" key="11">
    <source>
        <dbReference type="HAMAP-Rule" id="MF_00097"/>
    </source>
</evidence>
<feature type="binding site" evidence="11">
    <location>
        <begin position="153"/>
        <end position="155"/>
    </location>
    <ligand>
        <name>2-[(2R,5Z)-2-carboxy-4-methylthiazol-5(2H)-ylidene]ethyl phosphate</name>
        <dbReference type="ChEBI" id="CHEBI:62899"/>
    </ligand>
</feature>
<dbReference type="GO" id="GO:0004789">
    <property type="term" value="F:thiamine-phosphate diphosphorylase activity"/>
    <property type="evidence" value="ECO:0007669"/>
    <property type="project" value="UniProtKB-UniRule"/>
</dbReference>